<dbReference type="EMBL" id="CAUYUJ010001229">
    <property type="protein sequence ID" value="CAK0794941.1"/>
    <property type="molecule type" value="Genomic_DNA"/>
</dbReference>
<name>A0ABN9PT60_9DINO</name>
<accession>A0ABN9PT60</accession>
<gene>
    <name evidence="1" type="ORF">PCOR1329_LOCUS4762</name>
</gene>
<keyword evidence="2" id="KW-1185">Reference proteome</keyword>
<protein>
    <recommendedName>
        <fullName evidence="3">Reverse transcriptase domain-containing protein</fullName>
    </recommendedName>
</protein>
<proteinExistence type="predicted"/>
<dbReference type="Proteomes" id="UP001189429">
    <property type="component" value="Unassembled WGS sequence"/>
</dbReference>
<sequence length="1173" mass="122661">MAFTAWLAGEAVHGAGQAALLWAARGECPACTCAPALTCPPGQEAARVDCPGGSPGWALSAVALAGVTGFAGGLLAARWLGSWQPIAGLPPQPSLEEEARAQAAAVRARACASGHPLALDGFDEGDFILVLYRVGGGRIWHERLILAFQTVPPFGTGVLTPDGHAYVYRFRGLPLPGEVATGAASVRGTLGLGAGPPIALNTAGRGIAAVVGAPAGAGPAGAPAAGGAGGAPGALGGLAGLAAALGGGPAAAPAGAAALVPVAAAPAPAAGGAPAVVPLGGGGAPPAAPGALGGAAVAAPASGPAAAPAPAAGGGPGPGGVAAALAAIAGAPGGDARIQSVAFDTQGVRYVDFRAAVVRLHELPWGDWPLKGPRTLLWVLSFICRNGGTPLGRRTKWVSEGHLEADDPGVDIHLLCCRLLELGVVYDQLHVTNIAAMELVGRTLQTQEELYRDSFAASSEFGSDAALMSGALDAGGNACVAPALRDWLAAEKAREANIARERRKAPLATGAAAMAEVEGAAAAADEAETAIMHITDSIDELGRPPPEFMSGSAAEDGALRELLSCANLYGTGAATSTPYVSDRVAWPAAGGTPVDIVELVPPVDRVWLEGWRSHMLRDPRAAAALAREACPKGPFCDPALTRDVSTYGRFWIQMYERQMVNFAADSGMYMSTCDLECAFYHMKLPEGMEVMFTLPPIKAGVLRELGLMDLDFDPLVSLSPQDGNPGVNVVEKNAVGVAAYVDNILVFGGCKSLVDETMNRLVGTFRRRGLPVHEIENAALDADFLGLSLRGGRYLRIKPRNVWRLHFAISSLLRRGWCSGHMIRAVLGHVEHLGSLGGHALKNPEDIQEACTLGVHGEGLGIPVEHNMTEALRFSMDPWELDEGSRTSSALTRHRAILAAKATGGSTGTLAMSLLEQQAVRLNTEAFYRQPQHTFVSYCADRHLDWSTLGQLDSILAEYLTARHLAQRLTPGRIVQPSIGAGAAFQFWGLLLHPADRGQGGMTGAFDVPIPLDLDLYLVPVLVALRLKGPVATLLWGFSLGQRNLMFFLAATTLGINHLRPHLFRMRQGGVSYDLLTQRRSMERVRRKGRWAVMSSMRRHAKETALLRELQDGAEVVHARGHLVEGRFCELLEMGFLRNWCLAQVPSQLVGAMQLCGPARGRRAQRRPAAAAQ</sequence>
<evidence type="ECO:0000313" key="2">
    <source>
        <dbReference type="Proteomes" id="UP001189429"/>
    </source>
</evidence>
<evidence type="ECO:0000313" key="1">
    <source>
        <dbReference type="EMBL" id="CAK0794941.1"/>
    </source>
</evidence>
<comment type="caution">
    <text evidence="1">The sequence shown here is derived from an EMBL/GenBank/DDBJ whole genome shotgun (WGS) entry which is preliminary data.</text>
</comment>
<reference evidence="1" key="1">
    <citation type="submission" date="2023-10" db="EMBL/GenBank/DDBJ databases">
        <authorList>
            <person name="Chen Y."/>
            <person name="Shah S."/>
            <person name="Dougan E. K."/>
            <person name="Thang M."/>
            <person name="Chan C."/>
        </authorList>
    </citation>
    <scope>NUCLEOTIDE SEQUENCE [LARGE SCALE GENOMIC DNA]</scope>
</reference>
<organism evidence="1 2">
    <name type="scientific">Prorocentrum cordatum</name>
    <dbReference type="NCBI Taxonomy" id="2364126"/>
    <lineage>
        <taxon>Eukaryota</taxon>
        <taxon>Sar</taxon>
        <taxon>Alveolata</taxon>
        <taxon>Dinophyceae</taxon>
        <taxon>Prorocentrales</taxon>
        <taxon>Prorocentraceae</taxon>
        <taxon>Prorocentrum</taxon>
    </lineage>
</organism>
<evidence type="ECO:0008006" key="3">
    <source>
        <dbReference type="Google" id="ProtNLM"/>
    </source>
</evidence>